<feature type="transmembrane region" description="Helical" evidence="7">
    <location>
        <begin position="21"/>
        <end position="46"/>
    </location>
</feature>
<dbReference type="PROSITE" id="PS50125">
    <property type="entry name" value="GUANYLATE_CYCLASE_2"/>
    <property type="match status" value="1"/>
</dbReference>
<proteinExistence type="inferred from homology"/>
<comment type="caution">
    <text evidence="9">The sequence shown here is derived from an EMBL/GenBank/DDBJ whole genome shotgun (WGS) entry which is preliminary data.</text>
</comment>
<evidence type="ECO:0000259" key="8">
    <source>
        <dbReference type="PROSITE" id="PS50125"/>
    </source>
</evidence>
<dbReference type="PANTHER" id="PTHR43081">
    <property type="entry name" value="ADENYLATE CYCLASE, TERMINAL-DIFFERENTIATION SPECIFIC-RELATED"/>
    <property type="match status" value="1"/>
</dbReference>
<dbReference type="AlphaFoldDB" id="A0A2S6EZ23"/>
<comment type="similarity">
    <text evidence="2">Belongs to the adenylyl cyclase class-3 family.</text>
</comment>
<dbReference type="InterPro" id="IPR050697">
    <property type="entry name" value="Adenylyl/Guanylyl_Cyclase_3/4"/>
</dbReference>
<name>A0A2S6EZ23_LEGPN</name>
<gene>
    <name evidence="9" type="ORF">C3928_06620</name>
</gene>
<dbReference type="CDD" id="cd07302">
    <property type="entry name" value="CHD"/>
    <property type="match status" value="1"/>
</dbReference>
<keyword evidence="3" id="KW-1003">Cell membrane</keyword>
<dbReference type="SUPFAM" id="SSF103190">
    <property type="entry name" value="Sensory domain-like"/>
    <property type="match status" value="1"/>
</dbReference>
<sequence length="711" mass="81213">MYFLQSEGKNMDSNFKISIRVSIITLFVLLLSLVGFTIIGINYIAFNSVLNSSAKDSIQQTSLLVKERFEIYLNPLNQDLVKMKNAINNGIIKPDDSKQFDKFLFESIRYNPEIFMVYYGSTDGDFIGVDREQKGIIGLTHVINSASPPVNVRYQLNEQGEIIQKKLLTRHYDPRVRPWYQQAIKAGKPIWTNVYTFYVFDKSDFLIPGITGAAPIYNKNKQLKGVIALDLTIDGLQHFIRELELTKNTMVYVINNESNIIAFRTPQNKEDIRGKKLTPEWIKKLNIPLKKLDFNGFNPIIKSYTHNNQKYFLAYQPISSTNEKALWHIIIIVPETDVTEPLKDLSMRYILLTILVLLIGTLLVRIVSQRISNPIIQLTEEAKEITMLNLKPRPLLKTRIKEVSYMDKTLSTLRSSLASFQRYVPGSLVKKLMHSGKIAQVGGQSQTITILFSDIKDFTSISESTSPQKLMTYLSDYFQSMTEIVIQHEGTLDKYIGDAIMALWNAPSKDTNHALHSCLTAKVMIERLSLLNRKNKYLGFPEFKIRIGIHTGDAIVGNVGSEDRLSYTALGDSVNLASRLESINKNYHTQIIVSHATFTQVSEKFPFRLLDEVAVRGKRESIEIYELITAQNLENLEQHKKEFQKAFSLYQKGFWKESIKAFARLTPAYPGDQLASVYIERCKVLASNPPVNWDGIWREGNTDYLLLGKLN</sequence>
<evidence type="ECO:0000256" key="2">
    <source>
        <dbReference type="ARBA" id="ARBA00005381"/>
    </source>
</evidence>
<dbReference type="SUPFAM" id="SSF55073">
    <property type="entry name" value="Nucleotide cyclase"/>
    <property type="match status" value="1"/>
</dbReference>
<dbReference type="Pfam" id="PF00211">
    <property type="entry name" value="Guanylate_cyc"/>
    <property type="match status" value="1"/>
</dbReference>
<accession>A0A2S6EZ23</accession>
<keyword evidence="4 7" id="KW-0812">Transmembrane</keyword>
<evidence type="ECO:0000256" key="3">
    <source>
        <dbReference type="ARBA" id="ARBA00022475"/>
    </source>
</evidence>
<keyword evidence="6 7" id="KW-0472">Membrane</keyword>
<evidence type="ECO:0000256" key="6">
    <source>
        <dbReference type="ARBA" id="ARBA00023136"/>
    </source>
</evidence>
<dbReference type="CDD" id="cd12913">
    <property type="entry name" value="PDC1_MCP_like"/>
    <property type="match status" value="1"/>
</dbReference>
<dbReference type="GO" id="GO:0035556">
    <property type="term" value="P:intracellular signal transduction"/>
    <property type="evidence" value="ECO:0007669"/>
    <property type="project" value="InterPro"/>
</dbReference>
<dbReference type="InterPro" id="IPR033479">
    <property type="entry name" value="dCache_1"/>
</dbReference>
<dbReference type="Gene3D" id="3.30.70.1230">
    <property type="entry name" value="Nucleotide cyclase"/>
    <property type="match status" value="1"/>
</dbReference>
<dbReference type="Gene3D" id="6.10.340.10">
    <property type="match status" value="1"/>
</dbReference>
<comment type="subcellular location">
    <subcellularLocation>
        <location evidence="1">Cell membrane</location>
        <topology evidence="1">Multi-pass membrane protein</topology>
    </subcellularLocation>
</comment>
<dbReference type="InterPro" id="IPR001054">
    <property type="entry name" value="A/G_cyclase"/>
</dbReference>
<protein>
    <submittedName>
        <fullName evidence="9">Adenylate/guanylate cyclase domain-containing protein</fullName>
    </submittedName>
</protein>
<dbReference type="SMART" id="SM00044">
    <property type="entry name" value="CYCc"/>
    <property type="match status" value="1"/>
</dbReference>
<evidence type="ECO:0000256" key="1">
    <source>
        <dbReference type="ARBA" id="ARBA00004651"/>
    </source>
</evidence>
<organism evidence="9 10">
    <name type="scientific">Legionella pneumophila</name>
    <dbReference type="NCBI Taxonomy" id="446"/>
    <lineage>
        <taxon>Bacteria</taxon>
        <taxon>Pseudomonadati</taxon>
        <taxon>Pseudomonadota</taxon>
        <taxon>Gammaproteobacteria</taxon>
        <taxon>Legionellales</taxon>
        <taxon>Legionellaceae</taxon>
        <taxon>Legionella</taxon>
    </lineage>
</organism>
<evidence type="ECO:0000256" key="5">
    <source>
        <dbReference type="ARBA" id="ARBA00022989"/>
    </source>
</evidence>
<evidence type="ECO:0000313" key="10">
    <source>
        <dbReference type="Proteomes" id="UP000239239"/>
    </source>
</evidence>
<keyword evidence="5 7" id="KW-1133">Transmembrane helix</keyword>
<evidence type="ECO:0000313" key="9">
    <source>
        <dbReference type="EMBL" id="PPK30437.1"/>
    </source>
</evidence>
<feature type="domain" description="Guanylate cyclase" evidence="8">
    <location>
        <begin position="449"/>
        <end position="581"/>
    </location>
</feature>
<dbReference type="InterPro" id="IPR029787">
    <property type="entry name" value="Nucleotide_cyclase"/>
</dbReference>
<dbReference type="InterPro" id="IPR029151">
    <property type="entry name" value="Sensor-like_sf"/>
</dbReference>
<dbReference type="Proteomes" id="UP000239239">
    <property type="component" value="Unassembled WGS sequence"/>
</dbReference>
<dbReference type="PANTHER" id="PTHR43081:SF1">
    <property type="entry name" value="ADENYLATE CYCLASE, TERMINAL-DIFFERENTIATION SPECIFIC"/>
    <property type="match status" value="1"/>
</dbReference>
<reference evidence="9 10" key="1">
    <citation type="submission" date="2018-02" db="EMBL/GenBank/DDBJ databases">
        <title>Draft genome sequences of four Legionella pneumophila clinical strains isolated in Ontario.</title>
        <authorList>
            <person name="Fortuna A."/>
            <person name="Ramnarine R."/>
            <person name="Li A."/>
            <person name="Frantz C."/>
            <person name="Mallo G."/>
        </authorList>
    </citation>
    <scope>NUCLEOTIDE SEQUENCE [LARGE SCALE GENOMIC DNA]</scope>
    <source>
        <strain evidence="9 10">LG61</strain>
    </source>
</reference>
<dbReference type="GO" id="GO:0006171">
    <property type="term" value="P:cAMP biosynthetic process"/>
    <property type="evidence" value="ECO:0007669"/>
    <property type="project" value="TreeGrafter"/>
</dbReference>
<dbReference type="OrthoDB" id="9806704at2"/>
<dbReference type="EMBL" id="PQWY01000011">
    <property type="protein sequence ID" value="PPK30437.1"/>
    <property type="molecule type" value="Genomic_DNA"/>
</dbReference>
<dbReference type="FunFam" id="3.30.70.1230:FF:000016">
    <property type="entry name" value="Adenylate/guanylate cyclase domain-containing protein"/>
    <property type="match status" value="1"/>
</dbReference>
<dbReference type="GO" id="GO:0005886">
    <property type="term" value="C:plasma membrane"/>
    <property type="evidence" value="ECO:0007669"/>
    <property type="project" value="UniProtKB-SubCell"/>
</dbReference>
<evidence type="ECO:0000256" key="4">
    <source>
        <dbReference type="ARBA" id="ARBA00022692"/>
    </source>
</evidence>
<evidence type="ECO:0000256" key="7">
    <source>
        <dbReference type="SAM" id="Phobius"/>
    </source>
</evidence>
<dbReference type="Gene3D" id="3.30.450.20">
    <property type="entry name" value="PAS domain"/>
    <property type="match status" value="1"/>
</dbReference>
<dbReference type="Pfam" id="PF02743">
    <property type="entry name" value="dCache_1"/>
    <property type="match status" value="1"/>
</dbReference>
<dbReference type="GO" id="GO:0004016">
    <property type="term" value="F:adenylate cyclase activity"/>
    <property type="evidence" value="ECO:0007669"/>
    <property type="project" value="UniProtKB-ARBA"/>
</dbReference>